<organism evidence="3 4">
    <name type="scientific">Lates japonicus</name>
    <name type="common">Japanese lates</name>
    <dbReference type="NCBI Taxonomy" id="270547"/>
    <lineage>
        <taxon>Eukaryota</taxon>
        <taxon>Metazoa</taxon>
        <taxon>Chordata</taxon>
        <taxon>Craniata</taxon>
        <taxon>Vertebrata</taxon>
        <taxon>Euteleostomi</taxon>
        <taxon>Actinopterygii</taxon>
        <taxon>Neopterygii</taxon>
        <taxon>Teleostei</taxon>
        <taxon>Neoteleostei</taxon>
        <taxon>Acanthomorphata</taxon>
        <taxon>Carangaria</taxon>
        <taxon>Carangaria incertae sedis</taxon>
        <taxon>Centropomidae</taxon>
        <taxon>Lates</taxon>
    </lineage>
</organism>
<feature type="compositionally biased region" description="Polar residues" evidence="1">
    <location>
        <begin position="85"/>
        <end position="94"/>
    </location>
</feature>
<name>A0AAD3MP09_LATJO</name>
<accession>A0AAD3MP09</accession>
<evidence type="ECO:0000256" key="2">
    <source>
        <dbReference type="SAM" id="SignalP"/>
    </source>
</evidence>
<feature type="signal peptide" evidence="2">
    <location>
        <begin position="1"/>
        <end position="22"/>
    </location>
</feature>
<protein>
    <submittedName>
        <fullName evidence="3">Uncharacterized protein</fullName>
    </submittedName>
</protein>
<gene>
    <name evidence="3" type="ORF">AKAME5_000928800</name>
</gene>
<evidence type="ECO:0000256" key="1">
    <source>
        <dbReference type="SAM" id="MobiDB-lite"/>
    </source>
</evidence>
<comment type="caution">
    <text evidence="3">The sequence shown here is derived from an EMBL/GenBank/DDBJ whole genome shotgun (WGS) entry which is preliminary data.</text>
</comment>
<dbReference type="Proteomes" id="UP001279410">
    <property type="component" value="Unassembled WGS sequence"/>
</dbReference>
<feature type="chain" id="PRO_5042002720" evidence="2">
    <location>
        <begin position="23"/>
        <end position="101"/>
    </location>
</feature>
<evidence type="ECO:0000313" key="3">
    <source>
        <dbReference type="EMBL" id="GLD57006.1"/>
    </source>
</evidence>
<evidence type="ECO:0000313" key="4">
    <source>
        <dbReference type="Proteomes" id="UP001279410"/>
    </source>
</evidence>
<keyword evidence="4" id="KW-1185">Reference proteome</keyword>
<dbReference type="AlphaFoldDB" id="A0AAD3MP09"/>
<feature type="region of interest" description="Disordered" evidence="1">
    <location>
        <begin position="21"/>
        <end position="101"/>
    </location>
</feature>
<keyword evidence="2" id="KW-0732">Signal</keyword>
<dbReference type="EMBL" id="BRZM01000028">
    <property type="protein sequence ID" value="GLD57006.1"/>
    <property type="molecule type" value="Genomic_DNA"/>
</dbReference>
<proteinExistence type="predicted"/>
<sequence>MLPVVLAALIVVLLIRRKRTKGNKPQVDADTADPEDDVPYASISYTKKTNRKAQARGNGGDDDEGDAVTYAMINVPSSSAGASADPSNLYTTVNKPEKTQG</sequence>
<reference evidence="3" key="1">
    <citation type="submission" date="2022-08" db="EMBL/GenBank/DDBJ databases">
        <title>Genome sequencing of akame (Lates japonicus).</title>
        <authorList>
            <person name="Hashiguchi Y."/>
            <person name="Takahashi H."/>
        </authorList>
    </citation>
    <scope>NUCLEOTIDE SEQUENCE</scope>
    <source>
        <strain evidence="3">Kochi</strain>
    </source>
</reference>